<evidence type="ECO:0008006" key="3">
    <source>
        <dbReference type="Google" id="ProtNLM"/>
    </source>
</evidence>
<protein>
    <recommendedName>
        <fullName evidence="3">NADH dehydrogenase [ubiquinone] flavoprotein 3, mitochondrial</fullName>
    </recommendedName>
</protein>
<dbReference type="InParanoid" id="E4X2V2"/>
<keyword evidence="2" id="KW-1185">Reference proteome</keyword>
<gene>
    <name evidence="1" type="ORF">GSOID_T00017584001</name>
</gene>
<evidence type="ECO:0000313" key="2">
    <source>
        <dbReference type="Proteomes" id="UP000001307"/>
    </source>
</evidence>
<proteinExistence type="predicted"/>
<evidence type="ECO:0000313" key="1">
    <source>
        <dbReference type="EMBL" id="CBY17955.1"/>
    </source>
</evidence>
<sequence length="94" mass="10445">MLVRVARIAVRKLTVTRVVAANDMPGSYLNGVEGRTIPKTNNIGPQGAEEAYNSHEYYNHDKVSFYDALADCNHMRVVPPVAGLKDYKPKNVVE</sequence>
<dbReference type="OrthoDB" id="10288478at2759"/>
<reference evidence="1" key="1">
    <citation type="journal article" date="2010" name="Science">
        <title>Plasticity of animal genome architecture unmasked by rapid evolution of a pelagic tunicate.</title>
        <authorList>
            <person name="Denoeud F."/>
            <person name="Henriet S."/>
            <person name="Mungpakdee S."/>
            <person name="Aury J.M."/>
            <person name="Da Silva C."/>
            <person name="Brinkmann H."/>
            <person name="Mikhaleva J."/>
            <person name="Olsen L.C."/>
            <person name="Jubin C."/>
            <person name="Canestro C."/>
            <person name="Bouquet J.M."/>
            <person name="Danks G."/>
            <person name="Poulain J."/>
            <person name="Campsteijn C."/>
            <person name="Adamski M."/>
            <person name="Cross I."/>
            <person name="Yadetie F."/>
            <person name="Muffato M."/>
            <person name="Louis A."/>
            <person name="Butcher S."/>
            <person name="Tsagkogeorga G."/>
            <person name="Konrad A."/>
            <person name="Singh S."/>
            <person name="Jensen M.F."/>
            <person name="Cong E.H."/>
            <person name="Eikeseth-Otteraa H."/>
            <person name="Noel B."/>
            <person name="Anthouard V."/>
            <person name="Porcel B.M."/>
            <person name="Kachouri-Lafond R."/>
            <person name="Nishino A."/>
            <person name="Ugolini M."/>
            <person name="Chourrout P."/>
            <person name="Nishida H."/>
            <person name="Aasland R."/>
            <person name="Huzurbazar S."/>
            <person name="Westhof E."/>
            <person name="Delsuc F."/>
            <person name="Lehrach H."/>
            <person name="Reinhardt R."/>
            <person name="Weissenbach J."/>
            <person name="Roy S.W."/>
            <person name="Artiguenave F."/>
            <person name="Postlethwait J.H."/>
            <person name="Manak J.R."/>
            <person name="Thompson E.M."/>
            <person name="Jaillon O."/>
            <person name="Du Pasquier L."/>
            <person name="Boudinot P."/>
            <person name="Liberles D.A."/>
            <person name="Volff J.N."/>
            <person name="Philippe H."/>
            <person name="Lenhard B."/>
            <person name="Roest Crollius H."/>
            <person name="Wincker P."/>
            <person name="Chourrout D."/>
        </authorList>
    </citation>
    <scope>NUCLEOTIDE SEQUENCE [LARGE SCALE GENOMIC DNA]</scope>
</reference>
<dbReference type="EMBL" id="FN653023">
    <property type="protein sequence ID" value="CBY17955.1"/>
    <property type="molecule type" value="Genomic_DNA"/>
</dbReference>
<dbReference type="Proteomes" id="UP000001307">
    <property type="component" value="Unassembled WGS sequence"/>
</dbReference>
<dbReference type="AlphaFoldDB" id="E4X2V2"/>
<name>E4X2V2_OIKDI</name>
<accession>E4X2V2</accession>
<organism evidence="1">
    <name type="scientific">Oikopleura dioica</name>
    <name type="common">Tunicate</name>
    <dbReference type="NCBI Taxonomy" id="34765"/>
    <lineage>
        <taxon>Eukaryota</taxon>
        <taxon>Metazoa</taxon>
        <taxon>Chordata</taxon>
        <taxon>Tunicata</taxon>
        <taxon>Appendicularia</taxon>
        <taxon>Copelata</taxon>
        <taxon>Oikopleuridae</taxon>
        <taxon>Oikopleura</taxon>
    </lineage>
</organism>